<dbReference type="SUPFAM" id="SSF52540">
    <property type="entry name" value="P-loop containing nucleoside triphosphate hydrolases"/>
    <property type="match status" value="1"/>
</dbReference>
<dbReference type="GO" id="GO:0016887">
    <property type="term" value="F:ATP hydrolysis activity"/>
    <property type="evidence" value="ECO:0007669"/>
    <property type="project" value="InterPro"/>
</dbReference>
<reference evidence="5 6" key="1">
    <citation type="submission" date="2020-08" db="EMBL/GenBank/DDBJ databases">
        <authorList>
            <person name="Liu C."/>
            <person name="Sun Q."/>
        </authorList>
    </citation>
    <scope>NUCLEOTIDE SEQUENCE [LARGE SCALE GENOMIC DNA]</scope>
    <source>
        <strain evidence="5 6">NSJ-61</strain>
    </source>
</reference>
<feature type="domain" description="ABC transporter" evidence="4">
    <location>
        <begin position="5"/>
        <end position="230"/>
    </location>
</feature>
<dbReference type="CDD" id="cd03230">
    <property type="entry name" value="ABC_DR_subfamily_A"/>
    <property type="match status" value="1"/>
</dbReference>
<evidence type="ECO:0000256" key="3">
    <source>
        <dbReference type="ARBA" id="ARBA00022840"/>
    </source>
</evidence>
<keyword evidence="2" id="KW-0547">Nucleotide-binding</keyword>
<protein>
    <submittedName>
        <fullName evidence="5">ABC transporter ATP-binding protein</fullName>
    </submittedName>
</protein>
<accession>A0A7G9GJW7</accession>
<evidence type="ECO:0000259" key="4">
    <source>
        <dbReference type="PROSITE" id="PS50893"/>
    </source>
</evidence>
<dbReference type="InterPro" id="IPR027417">
    <property type="entry name" value="P-loop_NTPase"/>
</dbReference>
<evidence type="ECO:0000313" key="5">
    <source>
        <dbReference type="EMBL" id="QNM11099.1"/>
    </source>
</evidence>
<dbReference type="KEGG" id="ehn:H9Q80_12600"/>
<dbReference type="SMART" id="SM00382">
    <property type="entry name" value="AAA"/>
    <property type="match status" value="1"/>
</dbReference>
<evidence type="ECO:0000256" key="2">
    <source>
        <dbReference type="ARBA" id="ARBA00022741"/>
    </source>
</evidence>
<dbReference type="PROSITE" id="PS50893">
    <property type="entry name" value="ABC_TRANSPORTER_2"/>
    <property type="match status" value="1"/>
</dbReference>
<dbReference type="InterPro" id="IPR051782">
    <property type="entry name" value="ABC_Transporter_VariousFunc"/>
</dbReference>
<keyword evidence="3 5" id="KW-0067">ATP-binding</keyword>
<evidence type="ECO:0000313" key="6">
    <source>
        <dbReference type="Proteomes" id="UP000515856"/>
    </source>
</evidence>
<dbReference type="Proteomes" id="UP000515856">
    <property type="component" value="Chromosome"/>
</dbReference>
<gene>
    <name evidence="5" type="ORF">H9Q80_12600</name>
</gene>
<proteinExistence type="predicted"/>
<sequence>MESILEIKHMKKSYPGFQIKDLSLTIPKGVIMGFIGENGAGKTTTIKAILNMIHIDGGEITVFGKDAIKDGKTIRHDIGVVLSESSFPENMNPVQIEHVLSSVYQTWDCAYYHELLQNFQLPKDKRIKDYSKGMRMKLNITMALAHHPKLLILDEATSGLDPIIRDEILDVFMDFIQDEEHSIFLSSHITSDIEKVADYVTFIHKGEIVLSEQKDELLESYGILKTTPEIFTALKEDEYVAYRKSSFTLDVLVKNKDMILRKIPDAIIDQASLEDIMLFTVKGERL</sequence>
<dbReference type="Pfam" id="PF00005">
    <property type="entry name" value="ABC_tran"/>
    <property type="match status" value="1"/>
</dbReference>
<dbReference type="EMBL" id="CP060636">
    <property type="protein sequence ID" value="QNM11099.1"/>
    <property type="molecule type" value="Genomic_DNA"/>
</dbReference>
<evidence type="ECO:0000256" key="1">
    <source>
        <dbReference type="ARBA" id="ARBA00022448"/>
    </source>
</evidence>
<dbReference type="AlphaFoldDB" id="A0A7G9GJW7"/>
<dbReference type="PANTHER" id="PTHR42939">
    <property type="entry name" value="ABC TRANSPORTER ATP-BINDING PROTEIN ALBC-RELATED"/>
    <property type="match status" value="1"/>
</dbReference>
<name>A0A7G9GJW7_9FIRM</name>
<keyword evidence="6" id="KW-1185">Reference proteome</keyword>
<dbReference type="GO" id="GO:0005524">
    <property type="term" value="F:ATP binding"/>
    <property type="evidence" value="ECO:0007669"/>
    <property type="project" value="UniProtKB-KW"/>
</dbReference>
<dbReference type="PANTHER" id="PTHR42939:SF3">
    <property type="entry name" value="ABC TRANSPORTER ATP-BINDING COMPONENT"/>
    <property type="match status" value="1"/>
</dbReference>
<dbReference type="InterPro" id="IPR003593">
    <property type="entry name" value="AAA+_ATPase"/>
</dbReference>
<dbReference type="RefSeq" id="WP_117453906.1">
    <property type="nucleotide sequence ID" value="NZ_CP060636.1"/>
</dbReference>
<keyword evidence="1" id="KW-0813">Transport</keyword>
<dbReference type="InterPro" id="IPR003439">
    <property type="entry name" value="ABC_transporter-like_ATP-bd"/>
</dbReference>
<organism evidence="5 6">
    <name type="scientific">[Eubacterium] hominis</name>
    <dbReference type="NCBI Taxonomy" id="2764325"/>
    <lineage>
        <taxon>Bacteria</taxon>
        <taxon>Bacillati</taxon>
        <taxon>Bacillota</taxon>
        <taxon>Erysipelotrichia</taxon>
        <taxon>Erysipelotrichales</taxon>
        <taxon>Erysipelotrichaceae</taxon>
        <taxon>Amedibacillus</taxon>
    </lineage>
</organism>
<dbReference type="Gene3D" id="3.40.50.300">
    <property type="entry name" value="P-loop containing nucleotide triphosphate hydrolases"/>
    <property type="match status" value="1"/>
</dbReference>